<feature type="binding site" evidence="4">
    <location>
        <position position="474"/>
    </location>
    <ligand>
        <name>Zn(2+)</name>
        <dbReference type="ChEBI" id="CHEBI:29105"/>
        <note>catalytic</note>
    </ligand>
</feature>
<evidence type="ECO:0000256" key="6">
    <source>
        <dbReference type="SAM" id="Phobius"/>
    </source>
</evidence>
<feature type="domain" description="Disintegrin" evidence="8">
    <location>
        <begin position="558"/>
        <end position="646"/>
    </location>
</feature>
<evidence type="ECO:0000313" key="10">
    <source>
        <dbReference type="EMBL" id="KAJ7356691.1"/>
    </source>
</evidence>
<dbReference type="PANTHER" id="PTHR11905:SF159">
    <property type="entry name" value="ADAM METALLOPROTEASE"/>
    <property type="match status" value="1"/>
</dbReference>
<dbReference type="Proteomes" id="UP001218218">
    <property type="component" value="Unassembled WGS sequence"/>
</dbReference>
<evidence type="ECO:0000256" key="3">
    <source>
        <dbReference type="ARBA" id="ARBA00074021"/>
    </source>
</evidence>
<dbReference type="InterPro" id="IPR024079">
    <property type="entry name" value="MetalloPept_cat_dom_sf"/>
</dbReference>
<dbReference type="SUPFAM" id="SSF55486">
    <property type="entry name" value="Metalloproteases ('zincins'), catalytic domain"/>
    <property type="match status" value="1"/>
</dbReference>
<comment type="caution">
    <text evidence="4">Lacks conserved residue(s) required for the propagation of feature annotation.</text>
</comment>
<feature type="region of interest" description="Disordered" evidence="5">
    <location>
        <begin position="783"/>
        <end position="854"/>
    </location>
</feature>
<keyword evidence="11" id="KW-1185">Reference proteome</keyword>
<dbReference type="Gene3D" id="3.40.390.10">
    <property type="entry name" value="Collagenase (Catalytic Domain)"/>
    <property type="match status" value="1"/>
</dbReference>
<comment type="function">
    <text evidence="2">Probable zinc protease.</text>
</comment>
<sequence>MHLYLSFLALVVTFFLAWIDPVAAHSVSPSPLKRLANPSTLALEILPRRQLSSSASSTPFGKREPFLPRSTTLRYDDSFRLKIAAFDETFYLHLRPNDHLIHPAARIKYYSTRPDGTTYVSRTKPLLRETVKAYWGEVIHADHSLTRMREDTAGVVPIPHPAILGWARIMVHHQGDIDQRIAPVFEGAFTVEGVVYHVATKDNYLRHKRPLDAEAEEPVDIVDSALVIWRESDMMTPEEEHFAHTGEHATPAPAPQTCGHDRMSYNTDPAQNPILQKPATNPWFENPMNLFRNMSAKRDDVVGTQMGTNFVNNIGDNTGCPNTQKVLYMGVAADCVYTQKYGSHSNATSQILNNWNTASSLYKSTFNVSLGIIELQIQDEVCPTPVNTTMPWNTDCSTVTLNDRLSLFSAWRGAKGSDGVGLWHLMSGCPTGSEVGIAWLATLCQQTASGSEPSVVSGTAVSTAGLTEWQVVAHEIGHNFGAIHDCADGCNSTSACCPLTASSCNANAQYIMSPVAQKGEKLFSPCSLGNICSLMTGVSRTNTTCLQDPSDNVETISLQMCGNGIVEQGEQCDPGEDVDSPCCDAKTCKFKSNALCDPDSSPCCTAQCGFAPTTQVCRPAKDANCDMPEMCTGASSACPADVVVPNGKSCGASGLACASGQCTSVALQCQQLGSSMNLTRACPNQSSNTCQVSCQDPTASDQCILLTALLVDGSPCGYGGICASGGCQSNGLFSTAKAWFTQNLQIAIPVAIVAGLVALLLIWVIGGALLRCCRGRPNYAGYPAPNMPPPGPDMRHQRLGSYEQPAASGPMGIGAGPAPPPPIRFDSRPPPQPNYSGQQQQSGWVDPGRYNGGR</sequence>
<dbReference type="AlphaFoldDB" id="A0AAD7AEL7"/>
<proteinExistence type="predicted"/>
<feature type="compositionally biased region" description="Polar residues" evidence="5">
    <location>
        <begin position="834"/>
        <end position="843"/>
    </location>
</feature>
<feature type="region of interest" description="Disordered" evidence="5">
    <location>
        <begin position="244"/>
        <end position="267"/>
    </location>
</feature>
<gene>
    <name evidence="10" type="ORF">DFH08DRAFT_462974</name>
</gene>
<dbReference type="GO" id="GO:0004222">
    <property type="term" value="F:metalloendopeptidase activity"/>
    <property type="evidence" value="ECO:0007669"/>
    <property type="project" value="InterPro"/>
</dbReference>
<evidence type="ECO:0000313" key="11">
    <source>
        <dbReference type="Proteomes" id="UP001218218"/>
    </source>
</evidence>
<organism evidence="10 11">
    <name type="scientific">Mycena albidolilacea</name>
    <dbReference type="NCBI Taxonomy" id="1033008"/>
    <lineage>
        <taxon>Eukaryota</taxon>
        <taxon>Fungi</taxon>
        <taxon>Dikarya</taxon>
        <taxon>Basidiomycota</taxon>
        <taxon>Agaricomycotina</taxon>
        <taxon>Agaricomycetes</taxon>
        <taxon>Agaricomycetidae</taxon>
        <taxon>Agaricales</taxon>
        <taxon>Marasmiineae</taxon>
        <taxon>Mycenaceae</taxon>
        <taxon>Mycena</taxon>
    </lineage>
</organism>
<evidence type="ECO:0000256" key="5">
    <source>
        <dbReference type="SAM" id="MobiDB-lite"/>
    </source>
</evidence>
<feature type="compositionally biased region" description="Pro residues" evidence="5">
    <location>
        <begin position="817"/>
        <end position="833"/>
    </location>
</feature>
<keyword evidence="1" id="KW-1015">Disulfide bond</keyword>
<evidence type="ECO:0000256" key="4">
    <source>
        <dbReference type="PROSITE-ProRule" id="PRU00276"/>
    </source>
</evidence>
<dbReference type="InterPro" id="IPR036436">
    <property type="entry name" value="Disintegrin_dom_sf"/>
</dbReference>
<feature type="transmembrane region" description="Helical" evidence="6">
    <location>
        <begin position="746"/>
        <end position="770"/>
    </location>
</feature>
<dbReference type="GO" id="GO:0006508">
    <property type="term" value="P:proteolysis"/>
    <property type="evidence" value="ECO:0007669"/>
    <property type="project" value="InterPro"/>
</dbReference>
<evidence type="ECO:0000256" key="7">
    <source>
        <dbReference type="SAM" id="SignalP"/>
    </source>
</evidence>
<feature type="chain" id="PRO_5042076366" description="Disintegrin and metalloproteinase domain-containing protein B" evidence="7">
    <location>
        <begin position="25"/>
        <end position="854"/>
    </location>
</feature>
<dbReference type="InterPro" id="IPR034028">
    <property type="entry name" value="ZnMc_ADAM_fungal"/>
</dbReference>
<dbReference type="SMART" id="SM00050">
    <property type="entry name" value="DISIN"/>
    <property type="match status" value="1"/>
</dbReference>
<evidence type="ECO:0000256" key="2">
    <source>
        <dbReference type="ARBA" id="ARBA00056552"/>
    </source>
</evidence>
<comment type="caution">
    <text evidence="10">The sequence shown here is derived from an EMBL/GenBank/DDBJ whole genome shotgun (WGS) entry which is preliminary data.</text>
</comment>
<accession>A0AAD7AEL7</accession>
<protein>
    <recommendedName>
        <fullName evidence="3">Disintegrin and metalloproteinase domain-containing protein B</fullName>
    </recommendedName>
</protein>
<feature type="domain" description="Peptidase M12B" evidence="9">
    <location>
        <begin position="325"/>
        <end position="536"/>
    </location>
</feature>
<feature type="binding site" evidence="4">
    <location>
        <position position="478"/>
    </location>
    <ligand>
        <name>Zn(2+)</name>
        <dbReference type="ChEBI" id="CHEBI:29105"/>
        <note>catalytic</note>
    </ligand>
</feature>
<dbReference type="InterPro" id="IPR001762">
    <property type="entry name" value="Disintegrin_dom"/>
</dbReference>
<keyword evidence="10" id="KW-0378">Hydrolase</keyword>
<feature type="signal peptide" evidence="7">
    <location>
        <begin position="1"/>
        <end position="24"/>
    </location>
</feature>
<dbReference type="Pfam" id="PF13688">
    <property type="entry name" value="Reprolysin_5"/>
    <property type="match status" value="1"/>
</dbReference>
<feature type="active site" evidence="4">
    <location>
        <position position="475"/>
    </location>
</feature>
<keyword evidence="4" id="KW-0479">Metal-binding</keyword>
<keyword evidence="10" id="KW-0482">Metalloprotease</keyword>
<feature type="binding site" evidence="4">
    <location>
        <position position="484"/>
    </location>
    <ligand>
        <name>Zn(2+)</name>
        <dbReference type="ChEBI" id="CHEBI:29105"/>
        <note>catalytic</note>
    </ligand>
</feature>
<name>A0AAD7AEL7_9AGAR</name>
<dbReference type="PROSITE" id="PS50215">
    <property type="entry name" value="ADAM_MEPRO"/>
    <property type="match status" value="1"/>
</dbReference>
<evidence type="ECO:0000256" key="1">
    <source>
        <dbReference type="ARBA" id="ARBA00023157"/>
    </source>
</evidence>
<dbReference type="SUPFAM" id="SSF57552">
    <property type="entry name" value="Blood coagulation inhibitor (disintegrin)"/>
    <property type="match status" value="1"/>
</dbReference>
<keyword evidence="10" id="KW-0645">Protease</keyword>
<dbReference type="InterPro" id="IPR001590">
    <property type="entry name" value="Peptidase_M12B"/>
</dbReference>
<dbReference type="GO" id="GO:0046872">
    <property type="term" value="F:metal ion binding"/>
    <property type="evidence" value="ECO:0007669"/>
    <property type="project" value="UniProtKB-KW"/>
</dbReference>
<reference evidence="10" key="1">
    <citation type="submission" date="2023-03" db="EMBL/GenBank/DDBJ databases">
        <title>Massive genome expansion in bonnet fungi (Mycena s.s.) driven by repeated elements and novel gene families across ecological guilds.</title>
        <authorList>
            <consortium name="Lawrence Berkeley National Laboratory"/>
            <person name="Harder C.B."/>
            <person name="Miyauchi S."/>
            <person name="Viragh M."/>
            <person name="Kuo A."/>
            <person name="Thoen E."/>
            <person name="Andreopoulos B."/>
            <person name="Lu D."/>
            <person name="Skrede I."/>
            <person name="Drula E."/>
            <person name="Henrissat B."/>
            <person name="Morin E."/>
            <person name="Kohler A."/>
            <person name="Barry K."/>
            <person name="LaButti K."/>
            <person name="Morin E."/>
            <person name="Salamov A."/>
            <person name="Lipzen A."/>
            <person name="Mereny Z."/>
            <person name="Hegedus B."/>
            <person name="Baldrian P."/>
            <person name="Stursova M."/>
            <person name="Weitz H."/>
            <person name="Taylor A."/>
            <person name="Grigoriev I.V."/>
            <person name="Nagy L.G."/>
            <person name="Martin F."/>
            <person name="Kauserud H."/>
        </authorList>
    </citation>
    <scope>NUCLEOTIDE SEQUENCE</scope>
    <source>
        <strain evidence="10">CBHHK002</strain>
    </source>
</reference>
<dbReference type="FunFam" id="4.10.70.10:FF:000003">
    <property type="entry name" value="Disintegrin and metalloproteinase domain-containing protein 17"/>
    <property type="match status" value="1"/>
</dbReference>
<evidence type="ECO:0000259" key="8">
    <source>
        <dbReference type="PROSITE" id="PS50214"/>
    </source>
</evidence>
<keyword evidence="4" id="KW-0862">Zinc</keyword>
<dbReference type="PROSITE" id="PS50214">
    <property type="entry name" value="DISINTEGRIN_2"/>
    <property type="match status" value="1"/>
</dbReference>
<keyword evidence="6" id="KW-0472">Membrane</keyword>
<dbReference type="CDD" id="cd04271">
    <property type="entry name" value="ZnMc_ADAM_fungal"/>
    <property type="match status" value="1"/>
</dbReference>
<dbReference type="Gene3D" id="4.10.70.10">
    <property type="entry name" value="Disintegrin domain"/>
    <property type="match status" value="1"/>
</dbReference>
<dbReference type="PANTHER" id="PTHR11905">
    <property type="entry name" value="ADAM A DISINTEGRIN AND METALLOPROTEASE DOMAIN"/>
    <property type="match status" value="1"/>
</dbReference>
<evidence type="ECO:0000259" key="9">
    <source>
        <dbReference type="PROSITE" id="PS50215"/>
    </source>
</evidence>
<dbReference type="EMBL" id="JARIHO010000008">
    <property type="protein sequence ID" value="KAJ7356691.1"/>
    <property type="molecule type" value="Genomic_DNA"/>
</dbReference>
<keyword evidence="6" id="KW-1133">Transmembrane helix</keyword>
<dbReference type="Pfam" id="PF00200">
    <property type="entry name" value="Disintegrin"/>
    <property type="match status" value="1"/>
</dbReference>
<keyword evidence="6" id="KW-0812">Transmembrane</keyword>
<keyword evidence="7" id="KW-0732">Signal</keyword>